<keyword evidence="8" id="KW-0472">Membrane</keyword>
<keyword evidence="10" id="KW-0560">Oxidoreductase</keyword>
<keyword evidence="12" id="KW-1185">Reference proteome</keyword>
<dbReference type="PANTHER" id="PTHR24291:SF189">
    <property type="entry name" value="CYTOCHROME P450 4C3-RELATED"/>
    <property type="match status" value="1"/>
</dbReference>
<evidence type="ECO:0000313" key="12">
    <source>
        <dbReference type="Proteomes" id="UP000499080"/>
    </source>
</evidence>
<reference evidence="11 12" key="1">
    <citation type="journal article" date="2019" name="Sci. Rep.">
        <title>Orb-weaving spider Araneus ventricosus genome elucidates the spidroin gene catalogue.</title>
        <authorList>
            <person name="Kono N."/>
            <person name="Nakamura H."/>
            <person name="Ohtoshi R."/>
            <person name="Moran D.A.P."/>
            <person name="Shinohara A."/>
            <person name="Yoshida Y."/>
            <person name="Fujiwara M."/>
            <person name="Mori M."/>
            <person name="Tomita M."/>
            <person name="Arakawa K."/>
        </authorList>
    </citation>
    <scope>NUCLEOTIDE SEQUENCE [LARGE SCALE GENOMIC DNA]</scope>
</reference>
<comment type="cofactor">
    <cofactor evidence="1 9">
        <name>heme</name>
        <dbReference type="ChEBI" id="CHEBI:30413"/>
    </cofactor>
</comment>
<name>A0A4Y2M094_ARAVE</name>
<dbReference type="PANTHER" id="PTHR24291">
    <property type="entry name" value="CYTOCHROME P450 FAMILY 4"/>
    <property type="match status" value="1"/>
</dbReference>
<evidence type="ECO:0000256" key="1">
    <source>
        <dbReference type="ARBA" id="ARBA00001971"/>
    </source>
</evidence>
<dbReference type="PROSITE" id="PS00086">
    <property type="entry name" value="CYTOCHROME_P450"/>
    <property type="match status" value="1"/>
</dbReference>
<dbReference type="GO" id="GO:0016705">
    <property type="term" value="F:oxidoreductase activity, acting on paired donors, with incorporation or reduction of molecular oxygen"/>
    <property type="evidence" value="ECO:0007669"/>
    <property type="project" value="InterPro"/>
</dbReference>
<evidence type="ECO:0000256" key="6">
    <source>
        <dbReference type="ARBA" id="ARBA00023004"/>
    </source>
</evidence>
<dbReference type="Proteomes" id="UP000499080">
    <property type="component" value="Unassembled WGS sequence"/>
</dbReference>
<accession>A0A4Y2M094</accession>
<comment type="caution">
    <text evidence="11">The sequence shown here is derived from an EMBL/GenBank/DDBJ whole genome shotgun (WGS) entry which is preliminary data.</text>
</comment>
<evidence type="ECO:0000313" key="11">
    <source>
        <dbReference type="EMBL" id="GBN20451.1"/>
    </source>
</evidence>
<keyword evidence="9 10" id="KW-0479">Metal-binding</keyword>
<evidence type="ECO:0000256" key="7">
    <source>
        <dbReference type="ARBA" id="ARBA00023033"/>
    </source>
</evidence>
<keyword evidence="5" id="KW-0256">Endoplasmic reticulum</keyword>
<protein>
    <submittedName>
        <fullName evidence="11">Cytochrome P450 4V2</fullName>
    </submittedName>
</protein>
<sequence length="247" mass="28844">MIEEKKKRYRRGEKETRTRKYKALMEMLLDRNELSAAEIDEEMDTFALAGHVNTTAAVRWALYLVGLNPDVQAKVHEEIDQVFGNDLKRPVTEEDLKQLQYLDCVLKESSRLYPTVSLFARQVNEDTKISGYTIPKGASCVVFLYYLHRDPEVFPDPEKFDPDRFLPENKFKIPEYAFMPFSVGPRNCLGFKYAELQSKTIVTQILRNFTVKSLDERDKIKPILTPTLHPHIPIRIRIRSRFDRSIS</sequence>
<dbReference type="AlphaFoldDB" id="A0A4Y2M094"/>
<dbReference type="InterPro" id="IPR050196">
    <property type="entry name" value="Cytochrome_P450_Monoox"/>
</dbReference>
<dbReference type="InterPro" id="IPR002401">
    <property type="entry name" value="Cyt_P450_E_grp-I"/>
</dbReference>
<dbReference type="OrthoDB" id="6419906at2759"/>
<dbReference type="GO" id="GO:0020037">
    <property type="term" value="F:heme binding"/>
    <property type="evidence" value="ECO:0007669"/>
    <property type="project" value="InterPro"/>
</dbReference>
<dbReference type="EMBL" id="BGPR01006617">
    <property type="protein sequence ID" value="GBN20451.1"/>
    <property type="molecule type" value="Genomic_DNA"/>
</dbReference>
<dbReference type="PRINTS" id="PR00463">
    <property type="entry name" value="EP450I"/>
</dbReference>
<dbReference type="Gene3D" id="1.10.630.10">
    <property type="entry name" value="Cytochrome P450"/>
    <property type="match status" value="1"/>
</dbReference>
<evidence type="ECO:0000256" key="2">
    <source>
        <dbReference type="ARBA" id="ARBA00004586"/>
    </source>
</evidence>
<dbReference type="InterPro" id="IPR001128">
    <property type="entry name" value="Cyt_P450"/>
</dbReference>
<keyword evidence="7 10" id="KW-0503">Monooxygenase</keyword>
<evidence type="ECO:0000256" key="8">
    <source>
        <dbReference type="ARBA" id="ARBA00023136"/>
    </source>
</evidence>
<dbReference type="GO" id="GO:0005506">
    <property type="term" value="F:iron ion binding"/>
    <property type="evidence" value="ECO:0007669"/>
    <property type="project" value="InterPro"/>
</dbReference>
<dbReference type="InterPro" id="IPR017972">
    <property type="entry name" value="Cyt_P450_CS"/>
</dbReference>
<dbReference type="GO" id="GO:0005789">
    <property type="term" value="C:endoplasmic reticulum membrane"/>
    <property type="evidence" value="ECO:0007669"/>
    <property type="project" value="UniProtKB-SubCell"/>
</dbReference>
<dbReference type="Pfam" id="PF00067">
    <property type="entry name" value="p450"/>
    <property type="match status" value="1"/>
</dbReference>
<evidence type="ECO:0000256" key="5">
    <source>
        <dbReference type="ARBA" id="ARBA00022824"/>
    </source>
</evidence>
<organism evidence="11 12">
    <name type="scientific">Araneus ventricosus</name>
    <name type="common">Orbweaver spider</name>
    <name type="synonym">Epeira ventricosa</name>
    <dbReference type="NCBI Taxonomy" id="182803"/>
    <lineage>
        <taxon>Eukaryota</taxon>
        <taxon>Metazoa</taxon>
        <taxon>Ecdysozoa</taxon>
        <taxon>Arthropoda</taxon>
        <taxon>Chelicerata</taxon>
        <taxon>Arachnida</taxon>
        <taxon>Araneae</taxon>
        <taxon>Araneomorphae</taxon>
        <taxon>Entelegynae</taxon>
        <taxon>Araneoidea</taxon>
        <taxon>Araneidae</taxon>
        <taxon>Araneus</taxon>
    </lineage>
</organism>
<dbReference type="PRINTS" id="PR00385">
    <property type="entry name" value="P450"/>
</dbReference>
<comment type="similarity">
    <text evidence="3 10">Belongs to the cytochrome P450 family.</text>
</comment>
<evidence type="ECO:0000256" key="9">
    <source>
        <dbReference type="PIRSR" id="PIRSR602401-1"/>
    </source>
</evidence>
<dbReference type="GO" id="GO:0004497">
    <property type="term" value="F:monooxygenase activity"/>
    <property type="evidence" value="ECO:0007669"/>
    <property type="project" value="UniProtKB-KW"/>
</dbReference>
<gene>
    <name evidence="11" type="primary">Cyp4v2_41</name>
    <name evidence="11" type="ORF">AVEN_271024_1</name>
</gene>
<keyword evidence="6 9" id="KW-0408">Iron</keyword>
<evidence type="ECO:0000256" key="4">
    <source>
        <dbReference type="ARBA" id="ARBA00022617"/>
    </source>
</evidence>
<feature type="binding site" description="axial binding residue" evidence="9">
    <location>
        <position position="188"/>
    </location>
    <ligand>
        <name>heme</name>
        <dbReference type="ChEBI" id="CHEBI:30413"/>
    </ligand>
    <ligandPart>
        <name>Fe</name>
        <dbReference type="ChEBI" id="CHEBI:18248"/>
    </ligandPart>
</feature>
<keyword evidence="4 9" id="KW-0349">Heme</keyword>
<proteinExistence type="inferred from homology"/>
<evidence type="ECO:0000256" key="10">
    <source>
        <dbReference type="RuleBase" id="RU000461"/>
    </source>
</evidence>
<comment type="subcellular location">
    <subcellularLocation>
        <location evidence="2">Endoplasmic reticulum membrane</location>
    </subcellularLocation>
</comment>
<dbReference type="InterPro" id="IPR036396">
    <property type="entry name" value="Cyt_P450_sf"/>
</dbReference>
<evidence type="ECO:0000256" key="3">
    <source>
        <dbReference type="ARBA" id="ARBA00010617"/>
    </source>
</evidence>
<dbReference type="SUPFAM" id="SSF48264">
    <property type="entry name" value="Cytochrome P450"/>
    <property type="match status" value="1"/>
</dbReference>